<dbReference type="InterPro" id="IPR004838">
    <property type="entry name" value="NHTrfase_class1_PyrdxlP-BS"/>
</dbReference>
<organism evidence="8 9">
    <name type="scientific">Thermodesulfatator autotrophicus</name>
    <dbReference type="NCBI Taxonomy" id="1795632"/>
    <lineage>
        <taxon>Bacteria</taxon>
        <taxon>Pseudomonadati</taxon>
        <taxon>Thermodesulfobacteriota</taxon>
        <taxon>Thermodesulfobacteria</taxon>
        <taxon>Thermodesulfobacteriales</taxon>
        <taxon>Thermodesulfatatoraceae</taxon>
        <taxon>Thermodesulfatator</taxon>
    </lineage>
</organism>
<reference evidence="8 9" key="1">
    <citation type="submission" date="2016-02" db="EMBL/GenBank/DDBJ databases">
        <title>Draft genome sequence of Thermodesulfatator sp. S606.</title>
        <authorList>
            <person name="Lai Q."/>
            <person name="Cao J."/>
            <person name="Dupont S."/>
            <person name="Shao Z."/>
            <person name="Jebbar M."/>
            <person name="Alain K."/>
        </authorList>
    </citation>
    <scope>NUCLEOTIDE SEQUENCE [LARGE SCALE GENOMIC DNA]</scope>
    <source>
        <strain evidence="8 9">S606</strain>
    </source>
</reference>
<dbReference type="InterPro" id="IPR015422">
    <property type="entry name" value="PyrdxlP-dep_Trfase_small"/>
</dbReference>
<dbReference type="PROSITE" id="PS00105">
    <property type="entry name" value="AA_TRANSFER_CLASS_1"/>
    <property type="match status" value="1"/>
</dbReference>
<evidence type="ECO:0000313" key="8">
    <source>
        <dbReference type="EMBL" id="OAG27775.1"/>
    </source>
</evidence>
<dbReference type="GO" id="GO:0006520">
    <property type="term" value="P:amino acid metabolic process"/>
    <property type="evidence" value="ECO:0007669"/>
    <property type="project" value="InterPro"/>
</dbReference>
<dbReference type="SUPFAM" id="SSF53383">
    <property type="entry name" value="PLP-dependent transferases"/>
    <property type="match status" value="1"/>
</dbReference>
<dbReference type="EMBL" id="LSFI01000020">
    <property type="protein sequence ID" value="OAG27775.1"/>
    <property type="molecule type" value="Genomic_DNA"/>
</dbReference>
<dbReference type="InterPro" id="IPR015421">
    <property type="entry name" value="PyrdxlP-dep_Trfase_major"/>
</dbReference>
<dbReference type="PIRSF" id="PIRSF000517">
    <property type="entry name" value="Tyr_transaminase"/>
    <property type="match status" value="1"/>
</dbReference>
<evidence type="ECO:0000256" key="5">
    <source>
        <dbReference type="ARBA" id="ARBA00022898"/>
    </source>
</evidence>
<feature type="domain" description="Aminotransferase class I/classII large" evidence="7">
    <location>
        <begin position="37"/>
        <end position="392"/>
    </location>
</feature>
<dbReference type="Pfam" id="PF00155">
    <property type="entry name" value="Aminotran_1_2"/>
    <property type="match status" value="1"/>
</dbReference>
<evidence type="ECO:0000256" key="4">
    <source>
        <dbReference type="ARBA" id="ARBA00022679"/>
    </source>
</evidence>
<dbReference type="GO" id="GO:0008483">
    <property type="term" value="F:transaminase activity"/>
    <property type="evidence" value="ECO:0007669"/>
    <property type="project" value="UniProtKB-KW"/>
</dbReference>
<dbReference type="NCBIfam" id="TIGR01265">
    <property type="entry name" value="tyr_nico_aTase"/>
    <property type="match status" value="1"/>
</dbReference>
<dbReference type="InterPro" id="IPR051926">
    <property type="entry name" value="Ala_Aminotransferase"/>
</dbReference>
<dbReference type="PRINTS" id="PR00753">
    <property type="entry name" value="ACCSYNTHASE"/>
</dbReference>
<keyword evidence="3 6" id="KW-0032">Aminotransferase</keyword>
<dbReference type="InterPro" id="IPR005958">
    <property type="entry name" value="TyrNic_aminoTrfase"/>
</dbReference>
<dbReference type="EC" id="2.6.1.-" evidence="6"/>
<dbReference type="PANTHER" id="PTHR43488:SF2">
    <property type="entry name" value="GLUTAMATE-PYRUVATE AMINOTRANSFERASE ALAA"/>
    <property type="match status" value="1"/>
</dbReference>
<dbReference type="CDD" id="cd00609">
    <property type="entry name" value="AAT_like"/>
    <property type="match status" value="1"/>
</dbReference>
<dbReference type="OrthoDB" id="9804474at2"/>
<evidence type="ECO:0000256" key="2">
    <source>
        <dbReference type="ARBA" id="ARBA00007441"/>
    </source>
</evidence>
<dbReference type="InterPro" id="IPR004839">
    <property type="entry name" value="Aminotransferase_I/II_large"/>
</dbReference>
<comment type="cofactor">
    <cofactor evidence="1 6">
        <name>pyridoxal 5'-phosphate</name>
        <dbReference type="ChEBI" id="CHEBI:597326"/>
    </cofactor>
</comment>
<dbReference type="Gene3D" id="3.40.640.10">
    <property type="entry name" value="Type I PLP-dependent aspartate aminotransferase-like (Major domain)"/>
    <property type="match status" value="1"/>
</dbReference>
<gene>
    <name evidence="8" type="ORF">TH606_05315</name>
</gene>
<comment type="similarity">
    <text evidence="2 6">Belongs to the class-I pyridoxal-phosphate-dependent aminotransferase family.</text>
</comment>
<evidence type="ECO:0000256" key="6">
    <source>
        <dbReference type="RuleBase" id="RU000481"/>
    </source>
</evidence>
<dbReference type="STRING" id="1795632.TH606_05315"/>
<sequence length="407" mass="45430">MKRDFEPIKPAKRTENIEYAVRDIVLVANEARKKGKELIFLNIGDPAQFDFRTPAPIIEATYQAMCENLTGYSASEGVDEAICAIRKEARKQGIEPVDIYVTTGASEAIDFALTALVNEGENVLVPYPGYPLYTAILAKLGAEPNPYYLDEENEWQPDLADIESKVNKKTRAIVIINPNNPTGAVYSEETLRGIIDIARRHQLVIFSDEIYDKLVFDGAKHISIASLDPDVPVVTFNGLSKSYLAPGFRIGWGIVSGPWEVVKDFVEAIHKLARARLSTSHPKQYAIPVALNGNQSHLKEVIEKLERRRDLTYEMLNDIPGISCVKPKGAFYAFPRIDIPGVSDKEFVKELIAETGVVVVHGSGFGQKPGTAHFRVVFLPPEDLLEKAYERIKDFMKKFLARRGLRA</sequence>
<proteinExistence type="inferred from homology"/>
<dbReference type="Gene3D" id="3.90.1150.10">
    <property type="entry name" value="Aspartate Aminotransferase, domain 1"/>
    <property type="match status" value="1"/>
</dbReference>
<keyword evidence="5" id="KW-0663">Pyridoxal phosphate</keyword>
<dbReference type="Proteomes" id="UP000076964">
    <property type="component" value="Unassembled WGS sequence"/>
</dbReference>
<dbReference type="GO" id="GO:0030170">
    <property type="term" value="F:pyridoxal phosphate binding"/>
    <property type="evidence" value="ECO:0007669"/>
    <property type="project" value="InterPro"/>
</dbReference>
<comment type="caution">
    <text evidence="8">The sequence shown here is derived from an EMBL/GenBank/DDBJ whole genome shotgun (WGS) entry which is preliminary data.</text>
</comment>
<evidence type="ECO:0000256" key="1">
    <source>
        <dbReference type="ARBA" id="ARBA00001933"/>
    </source>
</evidence>
<protein>
    <recommendedName>
        <fullName evidence="6">Aminotransferase</fullName>
        <ecNumber evidence="6">2.6.1.-</ecNumber>
    </recommendedName>
</protein>
<keyword evidence="9" id="KW-1185">Reference proteome</keyword>
<name>A0A177E7A2_9BACT</name>
<evidence type="ECO:0000259" key="7">
    <source>
        <dbReference type="Pfam" id="PF00155"/>
    </source>
</evidence>
<evidence type="ECO:0000313" key="9">
    <source>
        <dbReference type="Proteomes" id="UP000076964"/>
    </source>
</evidence>
<keyword evidence="4 6" id="KW-0808">Transferase</keyword>
<dbReference type="RefSeq" id="WP_068541884.1">
    <property type="nucleotide sequence ID" value="NZ_LSFI01000020.1"/>
</dbReference>
<evidence type="ECO:0000256" key="3">
    <source>
        <dbReference type="ARBA" id="ARBA00022576"/>
    </source>
</evidence>
<dbReference type="PANTHER" id="PTHR43488">
    <property type="entry name" value="GLUTAMATE-PYRUVATE AMINOTRANSFERASE ALAA"/>
    <property type="match status" value="1"/>
</dbReference>
<dbReference type="InterPro" id="IPR015424">
    <property type="entry name" value="PyrdxlP-dep_Trfase"/>
</dbReference>
<accession>A0A177E7A2</accession>
<dbReference type="AlphaFoldDB" id="A0A177E7A2"/>